<dbReference type="PANTHER" id="PTHR34701:SF1">
    <property type="entry name" value="TRANSCRIPTIONAL REGULATOR MRAZ"/>
    <property type="match status" value="1"/>
</dbReference>
<dbReference type="InterPro" id="IPR037914">
    <property type="entry name" value="SpoVT-AbrB_sf"/>
</dbReference>
<evidence type="ECO:0000313" key="8">
    <source>
        <dbReference type="EMBL" id="GAF88461.1"/>
    </source>
</evidence>
<sequence>RHLRRTRYAPAFDADLDRQGRVVVPSFLRQWGDLNGAVIISGREDCLEIWNPQRWAQEMGQMGQAETGEGT</sequence>
<evidence type="ECO:0000256" key="5">
    <source>
        <dbReference type="ARBA" id="ARBA00023125"/>
    </source>
</evidence>
<protein>
    <recommendedName>
        <fullName evidence="1">Transcriptional regulator MraZ</fullName>
    </recommendedName>
</protein>
<evidence type="ECO:0000256" key="1">
    <source>
        <dbReference type="ARBA" id="ARBA00013860"/>
    </source>
</evidence>
<dbReference type="Gene3D" id="3.40.1550.20">
    <property type="entry name" value="Transcriptional regulator MraZ domain"/>
    <property type="match status" value="1"/>
</dbReference>
<dbReference type="AlphaFoldDB" id="X0TMJ0"/>
<keyword evidence="5" id="KW-0238">DNA-binding</keyword>
<keyword evidence="2" id="KW-0963">Cytoplasm</keyword>
<name>X0TMJ0_9ZZZZ</name>
<keyword evidence="4" id="KW-0805">Transcription regulation</keyword>
<dbReference type="InterPro" id="IPR038619">
    <property type="entry name" value="MraZ_sf"/>
</dbReference>
<dbReference type="InterPro" id="IPR003444">
    <property type="entry name" value="MraZ"/>
</dbReference>
<dbReference type="CDD" id="cd16321">
    <property type="entry name" value="MraZ_C"/>
    <property type="match status" value="1"/>
</dbReference>
<evidence type="ECO:0000259" key="7">
    <source>
        <dbReference type="PROSITE" id="PS51740"/>
    </source>
</evidence>
<keyword evidence="6" id="KW-0804">Transcription</keyword>
<dbReference type="GO" id="GO:0000976">
    <property type="term" value="F:transcription cis-regulatory region binding"/>
    <property type="evidence" value="ECO:0007669"/>
    <property type="project" value="TreeGrafter"/>
</dbReference>
<dbReference type="EMBL" id="BARS01017896">
    <property type="protein sequence ID" value="GAF88461.1"/>
    <property type="molecule type" value="Genomic_DNA"/>
</dbReference>
<keyword evidence="3" id="KW-0677">Repeat</keyword>
<dbReference type="PANTHER" id="PTHR34701">
    <property type="entry name" value="TRANSCRIPTIONAL REGULATOR MRAZ"/>
    <property type="match status" value="1"/>
</dbReference>
<gene>
    <name evidence="8" type="ORF">S01H1_29213</name>
</gene>
<dbReference type="InterPro" id="IPR035644">
    <property type="entry name" value="MraZ_C"/>
</dbReference>
<dbReference type="InterPro" id="IPR020603">
    <property type="entry name" value="MraZ_dom"/>
</dbReference>
<proteinExistence type="predicted"/>
<feature type="non-terminal residue" evidence="8">
    <location>
        <position position="1"/>
    </location>
</feature>
<evidence type="ECO:0000256" key="4">
    <source>
        <dbReference type="ARBA" id="ARBA00023015"/>
    </source>
</evidence>
<evidence type="ECO:0000256" key="2">
    <source>
        <dbReference type="ARBA" id="ARBA00022490"/>
    </source>
</evidence>
<comment type="caution">
    <text evidence="8">The sequence shown here is derived from an EMBL/GenBank/DDBJ whole genome shotgun (WGS) entry which is preliminary data.</text>
</comment>
<feature type="domain" description="SpoVT-AbrB" evidence="7">
    <location>
        <begin position="11"/>
        <end position="54"/>
    </location>
</feature>
<organism evidence="8">
    <name type="scientific">marine sediment metagenome</name>
    <dbReference type="NCBI Taxonomy" id="412755"/>
    <lineage>
        <taxon>unclassified sequences</taxon>
        <taxon>metagenomes</taxon>
        <taxon>ecological metagenomes</taxon>
    </lineage>
</organism>
<dbReference type="SUPFAM" id="SSF89447">
    <property type="entry name" value="AbrB/MazE/MraZ-like"/>
    <property type="match status" value="1"/>
</dbReference>
<dbReference type="InterPro" id="IPR007159">
    <property type="entry name" value="SpoVT-AbrB_dom"/>
</dbReference>
<dbReference type="GO" id="GO:2000143">
    <property type="term" value="P:negative regulation of DNA-templated transcription initiation"/>
    <property type="evidence" value="ECO:0007669"/>
    <property type="project" value="TreeGrafter"/>
</dbReference>
<evidence type="ECO:0000256" key="6">
    <source>
        <dbReference type="ARBA" id="ARBA00023163"/>
    </source>
</evidence>
<accession>X0TMJ0</accession>
<dbReference type="PROSITE" id="PS51740">
    <property type="entry name" value="SPOVT_ABRB"/>
    <property type="match status" value="1"/>
</dbReference>
<dbReference type="Pfam" id="PF02381">
    <property type="entry name" value="MraZ"/>
    <property type="match status" value="1"/>
</dbReference>
<reference evidence="8" key="1">
    <citation type="journal article" date="2014" name="Front. Microbiol.">
        <title>High frequency of phylogenetically diverse reductive dehalogenase-homologous genes in deep subseafloor sedimentary metagenomes.</title>
        <authorList>
            <person name="Kawai M."/>
            <person name="Futagami T."/>
            <person name="Toyoda A."/>
            <person name="Takaki Y."/>
            <person name="Nishi S."/>
            <person name="Hori S."/>
            <person name="Arai W."/>
            <person name="Tsubouchi T."/>
            <person name="Morono Y."/>
            <person name="Uchiyama I."/>
            <person name="Ito T."/>
            <person name="Fujiyama A."/>
            <person name="Inagaki F."/>
            <person name="Takami H."/>
        </authorList>
    </citation>
    <scope>NUCLEOTIDE SEQUENCE</scope>
    <source>
        <strain evidence="8">Expedition CK06-06</strain>
    </source>
</reference>
<evidence type="ECO:0000256" key="3">
    <source>
        <dbReference type="ARBA" id="ARBA00022737"/>
    </source>
</evidence>
<dbReference type="GO" id="GO:0003700">
    <property type="term" value="F:DNA-binding transcription factor activity"/>
    <property type="evidence" value="ECO:0007669"/>
    <property type="project" value="InterPro"/>
</dbReference>